<dbReference type="OrthoDB" id="9812068at2"/>
<keyword evidence="4 5" id="KW-0720">Serine protease</keyword>
<organism evidence="8 9">
    <name type="scientific">Lacrimispora celerecrescens</name>
    <dbReference type="NCBI Taxonomy" id="29354"/>
    <lineage>
        <taxon>Bacteria</taxon>
        <taxon>Bacillati</taxon>
        <taxon>Bacillota</taxon>
        <taxon>Clostridia</taxon>
        <taxon>Lachnospirales</taxon>
        <taxon>Lachnospiraceae</taxon>
        <taxon>Lacrimispora</taxon>
    </lineage>
</organism>
<dbReference type="Gene3D" id="3.90.226.10">
    <property type="entry name" value="2-enoyl-CoA Hydratase, Chain A, domain 1"/>
    <property type="match status" value="1"/>
</dbReference>
<evidence type="ECO:0000259" key="7">
    <source>
        <dbReference type="PROSITE" id="PS50106"/>
    </source>
</evidence>
<keyword evidence="6" id="KW-0472">Membrane</keyword>
<evidence type="ECO:0000256" key="2">
    <source>
        <dbReference type="ARBA" id="ARBA00022670"/>
    </source>
</evidence>
<dbReference type="GO" id="GO:0006508">
    <property type="term" value="P:proteolysis"/>
    <property type="evidence" value="ECO:0007669"/>
    <property type="project" value="UniProtKB-KW"/>
</dbReference>
<gene>
    <name evidence="8" type="ORF">IO98_11700</name>
</gene>
<reference evidence="8 9" key="1">
    <citation type="submission" date="2014-07" db="EMBL/GenBank/DDBJ databases">
        <title>Draft genome of Clostridium celerecrescens 152B isolated from sediments associated with methane hydrate from Krishna Godavari basin.</title>
        <authorList>
            <person name="Honkalas V.S."/>
            <person name="Dabir A.P."/>
            <person name="Arora P."/>
            <person name="Dhakephalkar P.K."/>
        </authorList>
    </citation>
    <scope>NUCLEOTIDE SEQUENCE [LARGE SCALE GENOMIC DNA]</scope>
    <source>
        <strain evidence="8 9">152B</strain>
    </source>
</reference>
<feature type="transmembrane region" description="Helical" evidence="6">
    <location>
        <begin position="12"/>
        <end position="35"/>
    </location>
</feature>
<dbReference type="InterPro" id="IPR041489">
    <property type="entry name" value="PDZ_6"/>
</dbReference>
<evidence type="ECO:0000256" key="6">
    <source>
        <dbReference type="SAM" id="Phobius"/>
    </source>
</evidence>
<keyword evidence="3 5" id="KW-0378">Hydrolase</keyword>
<evidence type="ECO:0000256" key="5">
    <source>
        <dbReference type="RuleBase" id="RU004404"/>
    </source>
</evidence>
<evidence type="ECO:0000256" key="4">
    <source>
        <dbReference type="ARBA" id="ARBA00022825"/>
    </source>
</evidence>
<dbReference type="RefSeq" id="WP_038281104.1">
    <property type="nucleotide sequence ID" value="NZ_JPME01000013.1"/>
</dbReference>
<dbReference type="GO" id="GO:0008236">
    <property type="term" value="F:serine-type peptidase activity"/>
    <property type="evidence" value="ECO:0007669"/>
    <property type="project" value="UniProtKB-KW"/>
</dbReference>
<name>A0A084JMF5_9FIRM</name>
<dbReference type="InterPro" id="IPR036034">
    <property type="entry name" value="PDZ_sf"/>
</dbReference>
<dbReference type="GO" id="GO:0030288">
    <property type="term" value="C:outer membrane-bounded periplasmic space"/>
    <property type="evidence" value="ECO:0007669"/>
    <property type="project" value="TreeGrafter"/>
</dbReference>
<dbReference type="InterPro" id="IPR004447">
    <property type="entry name" value="Peptidase_S41A"/>
</dbReference>
<keyword evidence="6" id="KW-1133">Transmembrane helix</keyword>
<dbReference type="SMART" id="SM00245">
    <property type="entry name" value="TSPc"/>
    <property type="match status" value="1"/>
</dbReference>
<dbReference type="CDD" id="cd06782">
    <property type="entry name" value="cpPDZ_CPP-like"/>
    <property type="match status" value="1"/>
</dbReference>
<protein>
    <submittedName>
        <fullName evidence="8">Carboxyl-terminal protease</fullName>
    </submittedName>
</protein>
<dbReference type="Gene3D" id="2.30.42.10">
    <property type="match status" value="1"/>
</dbReference>
<keyword evidence="6" id="KW-0812">Transmembrane</keyword>
<dbReference type="AlphaFoldDB" id="A0A084JMF5"/>
<dbReference type="PROSITE" id="PS50106">
    <property type="entry name" value="PDZ"/>
    <property type="match status" value="1"/>
</dbReference>
<dbReference type="STRING" id="29354.IO98_11700"/>
<keyword evidence="2 5" id="KW-0645">Protease</keyword>
<dbReference type="Gene3D" id="3.30.750.44">
    <property type="match status" value="1"/>
</dbReference>
<comment type="similarity">
    <text evidence="1 5">Belongs to the peptidase S41A family.</text>
</comment>
<dbReference type="InterPro" id="IPR001478">
    <property type="entry name" value="PDZ"/>
</dbReference>
<dbReference type="GO" id="GO:0007165">
    <property type="term" value="P:signal transduction"/>
    <property type="evidence" value="ECO:0007669"/>
    <property type="project" value="TreeGrafter"/>
</dbReference>
<dbReference type="SUPFAM" id="SSF50156">
    <property type="entry name" value="PDZ domain-like"/>
    <property type="match status" value="1"/>
</dbReference>
<comment type="caution">
    <text evidence="8">The sequence shown here is derived from an EMBL/GenBank/DDBJ whole genome shotgun (WGS) entry which is preliminary data.</text>
</comment>
<feature type="domain" description="PDZ" evidence="7">
    <location>
        <begin position="113"/>
        <end position="180"/>
    </location>
</feature>
<proteinExistence type="inferred from homology"/>
<accession>A0A084JMF5</accession>
<sequence>MESKNKFWKGALVGALLTTLAGLVIVGMSLGIFLIGRAAIDGKGQVAESAQAENQEGNLDMSRIVAKIQTIQSVIDKYYLFNEDPKNVEDWIYKGMLYGLEDPYTVYYTADEYEKLVEDTAGEYCGIGVMVSQSATTGIITVTKVFEGTPGAEAGMLPGDLIYKVGDEEVTGMDLELVVKDHIKGAEGTPVIVTVLRPETGAYIDMTMERRQITVPTVEHEMLADNIGYISVSQFDTVTAGQFKSAIDDLEKQGMEKMIVDLRNNPGGVVDAVVSMLDYILPDDLVIEGDPNLVRTKKNKTLLVYMADKNGAGEQYYASDGHSVDMPMAVLVNGQSASASEVFSGALKAYGKAKLVGTKTFGKGIVQTLFPLDHGTAIKMTVAHYYTPSGFDLHGKGLEPDAAVDLKEELKTKIKIEHSEDNQLAEAIKVLNENH</sequence>
<dbReference type="EMBL" id="JPME01000013">
    <property type="protein sequence ID" value="KEZ90139.1"/>
    <property type="molecule type" value="Genomic_DNA"/>
</dbReference>
<dbReference type="NCBIfam" id="TIGR00225">
    <property type="entry name" value="prc"/>
    <property type="match status" value="1"/>
</dbReference>
<dbReference type="PANTHER" id="PTHR32060">
    <property type="entry name" value="TAIL-SPECIFIC PROTEASE"/>
    <property type="match status" value="1"/>
</dbReference>
<dbReference type="InterPro" id="IPR005151">
    <property type="entry name" value="Tail-specific_protease"/>
</dbReference>
<dbReference type="Pfam" id="PF17820">
    <property type="entry name" value="PDZ_6"/>
    <property type="match status" value="1"/>
</dbReference>
<dbReference type="GO" id="GO:0004175">
    <property type="term" value="F:endopeptidase activity"/>
    <property type="evidence" value="ECO:0007669"/>
    <property type="project" value="TreeGrafter"/>
</dbReference>
<dbReference type="SMART" id="SM00228">
    <property type="entry name" value="PDZ"/>
    <property type="match status" value="1"/>
</dbReference>
<evidence type="ECO:0000313" key="8">
    <source>
        <dbReference type="EMBL" id="KEZ90139.1"/>
    </source>
</evidence>
<dbReference type="Pfam" id="PF03572">
    <property type="entry name" value="Peptidase_S41"/>
    <property type="match status" value="1"/>
</dbReference>
<evidence type="ECO:0000256" key="1">
    <source>
        <dbReference type="ARBA" id="ARBA00009179"/>
    </source>
</evidence>
<evidence type="ECO:0000313" key="9">
    <source>
        <dbReference type="Proteomes" id="UP000028525"/>
    </source>
</evidence>
<dbReference type="SUPFAM" id="SSF52096">
    <property type="entry name" value="ClpP/crotonase"/>
    <property type="match status" value="1"/>
</dbReference>
<dbReference type="Proteomes" id="UP000028525">
    <property type="component" value="Unassembled WGS sequence"/>
</dbReference>
<dbReference type="InterPro" id="IPR029045">
    <property type="entry name" value="ClpP/crotonase-like_dom_sf"/>
</dbReference>
<dbReference type="CDD" id="cd07560">
    <property type="entry name" value="Peptidase_S41_CPP"/>
    <property type="match status" value="1"/>
</dbReference>
<evidence type="ECO:0000256" key="3">
    <source>
        <dbReference type="ARBA" id="ARBA00022801"/>
    </source>
</evidence>
<keyword evidence="9" id="KW-1185">Reference proteome</keyword>
<dbReference type="PANTHER" id="PTHR32060:SF30">
    <property type="entry name" value="CARBOXY-TERMINAL PROCESSING PROTEASE CTPA"/>
    <property type="match status" value="1"/>
</dbReference>